<name>A0ABM9AZY0_9BACT</name>
<gene>
    <name evidence="1" type="ORF">LEM8419_01542</name>
</gene>
<keyword evidence="2" id="KW-1185">Reference proteome</keyword>
<sequence>MQPLTSRIIVACLILASTVVLGQHSLFTGVSFEHEVTPRYGYEFEVEHRKTLGTGVDNRVLLLFAINRKVGDRVNVAPGVRLTPRYGPQDPTVLRLFTDINYKLSLGESPFSLEGRLRTQYERNINAEAGHEVAVRPRIGLVYKLLEFTEVVAEYELRYRFDRRNEVVRHRYTFGVGQKVSTRVSVEAFYRLERDANVPEPETSPTIGLYVSYVLPDRRDRDWEYRRPFGRRLLF</sequence>
<dbReference type="Pfam" id="PF10677">
    <property type="entry name" value="DUF2490"/>
    <property type="match status" value="1"/>
</dbReference>
<dbReference type="Proteomes" id="UP000837803">
    <property type="component" value="Unassembled WGS sequence"/>
</dbReference>
<organism evidence="1 2">
    <name type="scientific">Neolewinella maritima</name>
    <dbReference type="NCBI Taxonomy" id="1383882"/>
    <lineage>
        <taxon>Bacteria</taxon>
        <taxon>Pseudomonadati</taxon>
        <taxon>Bacteroidota</taxon>
        <taxon>Saprospiria</taxon>
        <taxon>Saprospirales</taxon>
        <taxon>Lewinellaceae</taxon>
        <taxon>Neolewinella</taxon>
    </lineage>
</organism>
<dbReference type="InterPro" id="IPR019619">
    <property type="entry name" value="DUF2490"/>
</dbReference>
<dbReference type="EMBL" id="CAKLPZ010000001">
    <property type="protein sequence ID" value="CAH1000389.1"/>
    <property type="molecule type" value="Genomic_DNA"/>
</dbReference>
<dbReference type="RefSeq" id="WP_238750440.1">
    <property type="nucleotide sequence ID" value="NZ_CAKLPZ010000001.1"/>
</dbReference>
<reference evidence="1" key="1">
    <citation type="submission" date="2021-12" db="EMBL/GenBank/DDBJ databases">
        <authorList>
            <person name="Rodrigo-Torres L."/>
            <person name="Arahal R. D."/>
            <person name="Lucena T."/>
        </authorList>
    </citation>
    <scope>NUCLEOTIDE SEQUENCE</scope>
    <source>
        <strain evidence="1">CECT 8419</strain>
    </source>
</reference>
<evidence type="ECO:0000313" key="1">
    <source>
        <dbReference type="EMBL" id="CAH1000389.1"/>
    </source>
</evidence>
<accession>A0ABM9AZY0</accession>
<evidence type="ECO:0000313" key="2">
    <source>
        <dbReference type="Proteomes" id="UP000837803"/>
    </source>
</evidence>
<protein>
    <recommendedName>
        <fullName evidence="3">DUF2490 domain-containing protein</fullName>
    </recommendedName>
</protein>
<proteinExistence type="predicted"/>
<evidence type="ECO:0008006" key="3">
    <source>
        <dbReference type="Google" id="ProtNLM"/>
    </source>
</evidence>
<comment type="caution">
    <text evidence="1">The sequence shown here is derived from an EMBL/GenBank/DDBJ whole genome shotgun (WGS) entry which is preliminary data.</text>
</comment>